<evidence type="ECO:0000313" key="2">
    <source>
        <dbReference type="Proteomes" id="UP000827092"/>
    </source>
</evidence>
<dbReference type="EMBL" id="JAFNEN010000334">
    <property type="protein sequence ID" value="KAG8185467.1"/>
    <property type="molecule type" value="Genomic_DNA"/>
</dbReference>
<comment type="caution">
    <text evidence="1">The sequence shown here is derived from an EMBL/GenBank/DDBJ whole genome shotgun (WGS) entry which is preliminary data.</text>
</comment>
<evidence type="ECO:0000313" key="1">
    <source>
        <dbReference type="EMBL" id="KAG8185467.1"/>
    </source>
</evidence>
<keyword evidence="2" id="KW-1185">Reference proteome</keyword>
<name>A0AAV6UM25_9ARAC</name>
<reference evidence="1 2" key="1">
    <citation type="journal article" date="2022" name="Nat. Ecol. Evol.">
        <title>A masculinizing supergene underlies an exaggerated male reproductive morph in a spider.</title>
        <authorList>
            <person name="Hendrickx F."/>
            <person name="De Corte Z."/>
            <person name="Sonet G."/>
            <person name="Van Belleghem S.M."/>
            <person name="Kostlbacher S."/>
            <person name="Vangestel C."/>
        </authorList>
    </citation>
    <scope>NUCLEOTIDE SEQUENCE [LARGE SCALE GENOMIC DNA]</scope>
    <source>
        <strain evidence="1">W744_W776</strain>
    </source>
</reference>
<gene>
    <name evidence="1" type="ORF">JTE90_019726</name>
</gene>
<protein>
    <submittedName>
        <fullName evidence="1">Uncharacterized protein</fullName>
    </submittedName>
</protein>
<dbReference type="Proteomes" id="UP000827092">
    <property type="component" value="Unassembled WGS sequence"/>
</dbReference>
<sequence>MYELLDYYGYFTMGEVVKDFKRLGDYRLRVRSLPLLESYLKSPSYIPWPISWTIGPWGEPAWGEKGPEPQWE</sequence>
<dbReference type="SUPFAM" id="SSF47616">
    <property type="entry name" value="GST C-terminal domain-like"/>
    <property type="match status" value="1"/>
</dbReference>
<accession>A0AAV6UM25</accession>
<dbReference type="InterPro" id="IPR036282">
    <property type="entry name" value="Glutathione-S-Trfase_C_sf"/>
</dbReference>
<dbReference type="Gene3D" id="1.20.1050.130">
    <property type="match status" value="1"/>
</dbReference>
<dbReference type="AlphaFoldDB" id="A0AAV6UM25"/>
<organism evidence="1 2">
    <name type="scientific">Oedothorax gibbosus</name>
    <dbReference type="NCBI Taxonomy" id="931172"/>
    <lineage>
        <taxon>Eukaryota</taxon>
        <taxon>Metazoa</taxon>
        <taxon>Ecdysozoa</taxon>
        <taxon>Arthropoda</taxon>
        <taxon>Chelicerata</taxon>
        <taxon>Arachnida</taxon>
        <taxon>Araneae</taxon>
        <taxon>Araneomorphae</taxon>
        <taxon>Entelegynae</taxon>
        <taxon>Araneoidea</taxon>
        <taxon>Linyphiidae</taxon>
        <taxon>Erigoninae</taxon>
        <taxon>Oedothorax</taxon>
    </lineage>
</organism>
<proteinExistence type="predicted"/>